<feature type="signal peptide" evidence="2">
    <location>
        <begin position="1"/>
        <end position="23"/>
    </location>
</feature>
<evidence type="ECO:0000313" key="4">
    <source>
        <dbReference type="Proteomes" id="UP000628775"/>
    </source>
</evidence>
<proteinExistence type="predicted"/>
<accession>A0A8J2YGZ2</accession>
<keyword evidence="4" id="KW-1185">Reference proteome</keyword>
<feature type="chain" id="PRO_5039478402" description="Sporulation protein YpjB" evidence="2">
    <location>
        <begin position="24"/>
        <end position="263"/>
    </location>
</feature>
<keyword evidence="1" id="KW-0472">Membrane</keyword>
<keyword evidence="1" id="KW-0812">Transmembrane</keyword>
<dbReference type="RefSeq" id="WP_188692176.1">
    <property type="nucleotide sequence ID" value="NZ_BMIR01000006.1"/>
</dbReference>
<dbReference type="Proteomes" id="UP000628775">
    <property type="component" value="Unassembled WGS sequence"/>
</dbReference>
<protein>
    <recommendedName>
        <fullName evidence="5">Sporulation protein YpjB</fullName>
    </recommendedName>
</protein>
<keyword evidence="2" id="KW-0732">Signal</keyword>
<keyword evidence="1" id="KW-1133">Transmembrane helix</keyword>
<gene>
    <name evidence="3" type="ORF">GCM10011391_17130</name>
</gene>
<dbReference type="InterPro" id="IPR014231">
    <property type="entry name" value="Spore_YpjB"/>
</dbReference>
<dbReference type="EMBL" id="BMIR01000006">
    <property type="protein sequence ID" value="GGE38910.1"/>
    <property type="molecule type" value="Genomic_DNA"/>
</dbReference>
<dbReference type="AlphaFoldDB" id="A0A8J2YGZ2"/>
<evidence type="ECO:0000256" key="1">
    <source>
        <dbReference type="SAM" id="Phobius"/>
    </source>
</evidence>
<evidence type="ECO:0000313" key="3">
    <source>
        <dbReference type="EMBL" id="GGE38910.1"/>
    </source>
</evidence>
<sequence length="263" mass="30268">MKRYIVSLIVSALILGLPALGHAQEKTKPIQTLVSYSNKAYEFIDDSKPDVARQYLDRFDQELKKHPLGLDDLNQRTLMASEDHLKQLIKAKADQKALREAAVQFRLVVDALDDDHSPLWKSLKDPLFTAFNKVQADVKQKNDQTFQYDLNQFMDIYQIIYPALVISVSPHELEPIDQQVSHLTNDRATFIQNENNESLSHIKQLKTSLDHVFQKNLLTTHPSQSVRSLILIMGGVVLLTLIYVFWRKYNGTGWKNDHTIRES</sequence>
<evidence type="ECO:0008006" key="5">
    <source>
        <dbReference type="Google" id="ProtNLM"/>
    </source>
</evidence>
<feature type="transmembrane region" description="Helical" evidence="1">
    <location>
        <begin position="226"/>
        <end position="246"/>
    </location>
</feature>
<reference evidence="3" key="2">
    <citation type="submission" date="2020-09" db="EMBL/GenBank/DDBJ databases">
        <authorList>
            <person name="Sun Q."/>
            <person name="Zhou Y."/>
        </authorList>
    </citation>
    <scope>NUCLEOTIDE SEQUENCE</scope>
    <source>
        <strain evidence="3">CGMCC 1.15371</strain>
    </source>
</reference>
<evidence type="ECO:0000256" key="2">
    <source>
        <dbReference type="SAM" id="SignalP"/>
    </source>
</evidence>
<reference evidence="3" key="1">
    <citation type="journal article" date="2014" name="Int. J. Syst. Evol. Microbiol.">
        <title>Complete genome sequence of Corynebacterium casei LMG S-19264T (=DSM 44701T), isolated from a smear-ripened cheese.</title>
        <authorList>
            <consortium name="US DOE Joint Genome Institute (JGI-PGF)"/>
            <person name="Walter F."/>
            <person name="Albersmeier A."/>
            <person name="Kalinowski J."/>
            <person name="Ruckert C."/>
        </authorList>
    </citation>
    <scope>NUCLEOTIDE SEQUENCE</scope>
    <source>
        <strain evidence="3">CGMCC 1.15371</strain>
    </source>
</reference>
<comment type="caution">
    <text evidence="3">The sequence shown here is derived from an EMBL/GenBank/DDBJ whole genome shotgun (WGS) entry which is preliminary data.</text>
</comment>
<dbReference type="Pfam" id="PF09577">
    <property type="entry name" value="Spore_YpjB"/>
    <property type="match status" value="1"/>
</dbReference>
<organism evidence="3 4">
    <name type="scientific">Pullulanibacillus camelliae</name>
    <dbReference type="NCBI Taxonomy" id="1707096"/>
    <lineage>
        <taxon>Bacteria</taxon>
        <taxon>Bacillati</taxon>
        <taxon>Bacillota</taxon>
        <taxon>Bacilli</taxon>
        <taxon>Bacillales</taxon>
        <taxon>Sporolactobacillaceae</taxon>
        <taxon>Pullulanibacillus</taxon>
    </lineage>
</organism>
<name>A0A8J2YGZ2_9BACL</name>